<evidence type="ECO:0000256" key="1">
    <source>
        <dbReference type="ARBA" id="ARBA00004586"/>
    </source>
</evidence>
<feature type="compositionally biased region" description="Low complexity" evidence="9">
    <location>
        <begin position="606"/>
        <end position="622"/>
    </location>
</feature>
<evidence type="ECO:0000256" key="6">
    <source>
        <dbReference type="ARBA" id="ARBA00023055"/>
    </source>
</evidence>
<feature type="compositionally biased region" description="Basic and acidic residues" evidence="9">
    <location>
        <begin position="755"/>
        <end position="764"/>
    </location>
</feature>
<keyword evidence="8 10" id="KW-0472">Membrane</keyword>
<feature type="region of interest" description="Disordered" evidence="9">
    <location>
        <begin position="530"/>
        <end position="775"/>
    </location>
</feature>
<comment type="subcellular location">
    <subcellularLocation>
        <location evidence="1">Endoplasmic reticulum membrane</location>
    </subcellularLocation>
</comment>
<evidence type="ECO:0000256" key="7">
    <source>
        <dbReference type="ARBA" id="ARBA00023121"/>
    </source>
</evidence>
<feature type="compositionally biased region" description="Acidic residues" evidence="9">
    <location>
        <begin position="122"/>
        <end position="132"/>
    </location>
</feature>
<reference evidence="12 13" key="1">
    <citation type="journal article" date="2020" name="Elife">
        <title>Loss of centromere function drives karyotype evolution in closely related Malassezia species.</title>
        <authorList>
            <person name="Sankaranarayanan S.R."/>
            <person name="Ianiri G."/>
            <person name="Coelho M.A."/>
            <person name="Reza M.H."/>
            <person name="Thimmappa B.C."/>
            <person name="Ganguly P."/>
            <person name="Vadnala R.N."/>
            <person name="Sun S."/>
            <person name="Siddharthan R."/>
            <person name="Tellgren-Roth C."/>
            <person name="Dawson T.L."/>
            <person name="Heitman J."/>
            <person name="Sanyal K."/>
        </authorList>
    </citation>
    <scope>NUCLEOTIDE SEQUENCE [LARGE SCALE GENOMIC DNA]</scope>
    <source>
        <strain evidence="12">CBS14141</strain>
    </source>
</reference>
<feature type="compositionally biased region" description="Low complexity" evidence="9">
    <location>
        <begin position="718"/>
        <end position="740"/>
    </location>
</feature>
<sequence length="1000" mass="108083">MLRDLFLYLLGGVTFLPLCVLVFLAYEQLEGETGDASDDNKPLSSQPPLTPQSQQAAKTLLTQQQAREAERKSASSGSRDHTTVLASWVIVKNTFRTLPRKSDVCFHRNGSRRAPSKRDSVGYDELDDEAPESEGTRTQRSYMSYAYRAMRGGLGADSPVAKGDGATPMPGADSGQTQDERGVYYAILKPPMLYIYNDDDMTKPGTECVATVNLTHKRISLWVREVGDVEGDLKTEGERPVCSESSLFTKRSAIHIATPTARRGEHWYIMTPRASQLEDWYFALLDASRPRRARSSTTDEVFCADAMASLVQHLDDRPDEVPLRWLNALFGRIFAAVAHTAAMETAMFSRLTRRLERLRLPRFITDVRLESIDMGSTAPTFGRPVLKQLTPDGTASMEVSTHYRGDMRIVLSATFSIPLGQRFKSYNVSVVVAVVLRSLEGTLLLHIKPPPSNRVWYGFTTMPKMDVGVEPVISARKVRWSLITGLLESKARQSVADNLVVPHMNSLAFFSTQHEARRGGLWNEMAAPTTEPAVKRSASAPAAAHTPEPATEPASAETEAPISLSETAAPAMTMSPEDETVAAAALASPSSSQGTNSETSPAVRGLSTLLSNHSSASLSSDSASDRPGLASDRPGGRRRDKYRAWISSKVSSASTIGSNSLVRSNTDSWSAPHTLSRRLSDTNMAERDSANQTDDAAHTEAHDTDTASIAHSEDGLRASDSTLSMESSSTAESVTEQAETVPTARAPPGVPMRPESSRRDETARTRPVPPTRNVMYDEYGEIPSAAPKKSRINTLARTLQDTMDRDGRQIMARDAKDAFKRSWNNWNAKRNENKKSNSVRPLTSIPRPEPTSEASAHASLRMPPPPPPPPRRNDSTAMAVLEMPAPTPSETFPVPAPHAQKVADEADSASTPATPTGPRTSMESQSSAHALDETPHASQQATASATPTAPAEAPADPAVAASFAAAPAPPAVSSATNMLEYEPVSSSASEATSVPAQNGE</sequence>
<feature type="compositionally biased region" description="Polar residues" evidence="9">
    <location>
        <begin position="984"/>
        <end position="1000"/>
    </location>
</feature>
<dbReference type="PANTHER" id="PTHR13466">
    <property type="entry name" value="TEX2 PROTEIN-RELATED"/>
    <property type="match status" value="1"/>
</dbReference>
<feature type="region of interest" description="Disordered" evidence="9">
    <location>
        <begin position="33"/>
        <end position="78"/>
    </location>
</feature>
<feature type="region of interest" description="Disordered" evidence="9">
    <location>
        <begin position="826"/>
        <end position="957"/>
    </location>
</feature>
<keyword evidence="13" id="KW-1185">Reference proteome</keyword>
<dbReference type="PANTHER" id="PTHR13466:SF19">
    <property type="entry name" value="NUCLEUS-VACUOLE JUNCTION PROTEIN 2"/>
    <property type="match status" value="1"/>
</dbReference>
<gene>
    <name evidence="12" type="ORF">GLX27_000330</name>
</gene>
<evidence type="ECO:0000256" key="10">
    <source>
        <dbReference type="SAM" id="Phobius"/>
    </source>
</evidence>
<dbReference type="InterPro" id="IPR031468">
    <property type="entry name" value="SMP_LBD"/>
</dbReference>
<evidence type="ECO:0000256" key="3">
    <source>
        <dbReference type="ARBA" id="ARBA00022692"/>
    </source>
</evidence>
<evidence type="ECO:0000256" key="5">
    <source>
        <dbReference type="ARBA" id="ARBA00022989"/>
    </source>
</evidence>
<keyword evidence="4" id="KW-0256">Endoplasmic reticulum</keyword>
<feature type="compositionally biased region" description="Basic and acidic residues" evidence="9">
    <location>
        <begin position="67"/>
        <end position="78"/>
    </location>
</feature>
<evidence type="ECO:0000313" key="12">
    <source>
        <dbReference type="EMBL" id="WFD45706.1"/>
    </source>
</evidence>
<feature type="domain" description="SMP-LTD" evidence="11">
    <location>
        <begin position="319"/>
        <end position="510"/>
    </location>
</feature>
<dbReference type="EMBL" id="CP046234">
    <property type="protein sequence ID" value="WFD45706.1"/>
    <property type="molecule type" value="Genomic_DNA"/>
</dbReference>
<evidence type="ECO:0000313" key="13">
    <source>
        <dbReference type="Proteomes" id="UP000818624"/>
    </source>
</evidence>
<feature type="compositionally biased region" description="Polar residues" evidence="9">
    <location>
        <begin position="908"/>
        <end position="928"/>
    </location>
</feature>
<feature type="region of interest" description="Disordered" evidence="9">
    <location>
        <begin position="106"/>
        <end position="141"/>
    </location>
</feature>
<evidence type="ECO:0000256" key="9">
    <source>
        <dbReference type="SAM" id="MobiDB-lite"/>
    </source>
</evidence>
<name>A0ABY8EJ01_MALFU</name>
<feature type="transmembrane region" description="Helical" evidence="10">
    <location>
        <begin position="5"/>
        <end position="26"/>
    </location>
</feature>
<evidence type="ECO:0000256" key="2">
    <source>
        <dbReference type="ARBA" id="ARBA00022448"/>
    </source>
</evidence>
<feature type="compositionally biased region" description="Low complexity" evidence="9">
    <location>
        <begin position="42"/>
        <end position="66"/>
    </location>
</feature>
<feature type="compositionally biased region" description="Basic and acidic residues" evidence="9">
    <location>
        <begin position="678"/>
        <end position="717"/>
    </location>
</feature>
<feature type="compositionally biased region" description="Low complexity" evidence="9">
    <location>
        <begin position="936"/>
        <end position="957"/>
    </location>
</feature>
<feature type="compositionally biased region" description="Polar residues" evidence="9">
    <location>
        <begin position="648"/>
        <end position="673"/>
    </location>
</feature>
<proteinExistence type="predicted"/>
<dbReference type="Proteomes" id="UP000818624">
    <property type="component" value="Chromosome 1"/>
</dbReference>
<keyword evidence="7" id="KW-0446">Lipid-binding</keyword>
<organism evidence="12 13">
    <name type="scientific">Malassezia furfur</name>
    <name type="common">Pityriasis versicolor infection agent</name>
    <name type="synonym">Pityrosporum furfur</name>
    <dbReference type="NCBI Taxonomy" id="55194"/>
    <lineage>
        <taxon>Eukaryota</taxon>
        <taxon>Fungi</taxon>
        <taxon>Dikarya</taxon>
        <taxon>Basidiomycota</taxon>
        <taxon>Ustilaginomycotina</taxon>
        <taxon>Malasseziomycetes</taxon>
        <taxon>Malasseziales</taxon>
        <taxon>Malasseziaceae</taxon>
        <taxon>Malassezia</taxon>
    </lineage>
</organism>
<keyword evidence="3 10" id="KW-0812">Transmembrane</keyword>
<evidence type="ECO:0000256" key="8">
    <source>
        <dbReference type="ARBA" id="ARBA00023136"/>
    </source>
</evidence>
<evidence type="ECO:0000259" key="11">
    <source>
        <dbReference type="PROSITE" id="PS51847"/>
    </source>
</evidence>
<feature type="region of interest" description="Disordered" evidence="9">
    <location>
        <begin position="156"/>
        <end position="178"/>
    </location>
</feature>
<feature type="compositionally biased region" description="Low complexity" evidence="9">
    <location>
        <begin position="537"/>
        <end position="561"/>
    </location>
</feature>
<feature type="compositionally biased region" description="Low complexity" evidence="9">
    <location>
        <begin position="582"/>
        <end position="592"/>
    </location>
</feature>
<accession>A0ABY8EJ01</accession>
<keyword evidence="6" id="KW-0445">Lipid transport</keyword>
<evidence type="ECO:0000256" key="4">
    <source>
        <dbReference type="ARBA" id="ARBA00022824"/>
    </source>
</evidence>
<keyword evidence="5 10" id="KW-1133">Transmembrane helix</keyword>
<feature type="region of interest" description="Disordered" evidence="9">
    <location>
        <begin position="981"/>
        <end position="1000"/>
    </location>
</feature>
<protein>
    <recommendedName>
        <fullName evidence="11">SMP-LTD domain-containing protein</fullName>
    </recommendedName>
</protein>
<dbReference type="PROSITE" id="PS51847">
    <property type="entry name" value="SMP"/>
    <property type="match status" value="1"/>
</dbReference>
<dbReference type="CDD" id="cd21675">
    <property type="entry name" value="SMP_TEX2"/>
    <property type="match status" value="1"/>
</dbReference>
<keyword evidence="2" id="KW-0813">Transport</keyword>